<name>A0A2N5SI50_9BASI</name>
<keyword evidence="2" id="KW-1185">Reference proteome</keyword>
<evidence type="ECO:0000313" key="2">
    <source>
        <dbReference type="Proteomes" id="UP000235388"/>
    </source>
</evidence>
<dbReference type="Proteomes" id="UP000235388">
    <property type="component" value="Unassembled WGS sequence"/>
</dbReference>
<reference evidence="1 2" key="1">
    <citation type="submission" date="2017-11" db="EMBL/GenBank/DDBJ databases">
        <title>De novo assembly and phasing of dikaryotic genomes from two isolates of Puccinia coronata f. sp. avenae, the causal agent of oat crown rust.</title>
        <authorList>
            <person name="Miller M.E."/>
            <person name="Zhang Y."/>
            <person name="Omidvar V."/>
            <person name="Sperschneider J."/>
            <person name="Schwessinger B."/>
            <person name="Raley C."/>
            <person name="Palmer J.M."/>
            <person name="Garnica D."/>
            <person name="Upadhyaya N."/>
            <person name="Rathjen J."/>
            <person name="Taylor J.M."/>
            <person name="Park R.F."/>
            <person name="Dodds P.N."/>
            <person name="Hirsch C.D."/>
            <person name="Kianian S.F."/>
            <person name="Figueroa M."/>
        </authorList>
    </citation>
    <scope>NUCLEOTIDE SEQUENCE [LARGE SCALE GENOMIC DNA]</scope>
    <source>
        <strain evidence="1">12NC29</strain>
    </source>
</reference>
<organism evidence="1 2">
    <name type="scientific">Puccinia coronata f. sp. avenae</name>
    <dbReference type="NCBI Taxonomy" id="200324"/>
    <lineage>
        <taxon>Eukaryota</taxon>
        <taxon>Fungi</taxon>
        <taxon>Dikarya</taxon>
        <taxon>Basidiomycota</taxon>
        <taxon>Pucciniomycotina</taxon>
        <taxon>Pucciniomycetes</taxon>
        <taxon>Pucciniales</taxon>
        <taxon>Pucciniaceae</taxon>
        <taxon>Puccinia</taxon>
    </lineage>
</organism>
<comment type="caution">
    <text evidence="1">The sequence shown here is derived from an EMBL/GenBank/DDBJ whole genome shotgun (WGS) entry which is preliminary data.</text>
</comment>
<dbReference type="OrthoDB" id="436637at2759"/>
<feature type="non-terminal residue" evidence="1">
    <location>
        <position position="1"/>
    </location>
</feature>
<evidence type="ECO:0000313" key="1">
    <source>
        <dbReference type="EMBL" id="PLW12930.1"/>
    </source>
</evidence>
<dbReference type="AlphaFoldDB" id="A0A2N5SI50"/>
<accession>A0A2N5SI50</accession>
<gene>
    <name evidence="1" type="ORF">PCANC_19029</name>
</gene>
<sequence length="105" mass="11195">LYNLVLKTVSLEALTAILSSICIAKLLGSSINKNNHTHFVNIGLANGVLLHTFLDSVNGQLTNTTRKSASWPFQPSLPETPPAIEPITLGPCTDLSPANLRSTSN</sequence>
<proteinExistence type="predicted"/>
<dbReference type="STRING" id="200324.A0A2N5SI50"/>
<dbReference type="EMBL" id="PGCJ01000966">
    <property type="protein sequence ID" value="PLW12930.1"/>
    <property type="molecule type" value="Genomic_DNA"/>
</dbReference>
<protein>
    <submittedName>
        <fullName evidence="1">Uncharacterized protein</fullName>
    </submittedName>
</protein>